<proteinExistence type="predicted"/>
<name>A0A9X2L178_9BACT</name>
<keyword evidence="1" id="KW-0732">Signal</keyword>
<dbReference type="SUPFAM" id="SSF55486">
    <property type="entry name" value="Metalloproteases ('zincins'), catalytic domain"/>
    <property type="match status" value="1"/>
</dbReference>
<feature type="domain" description="Secretion system C-terminal sorting" evidence="2">
    <location>
        <begin position="1139"/>
        <end position="1213"/>
    </location>
</feature>
<evidence type="ECO:0000256" key="1">
    <source>
        <dbReference type="SAM" id="SignalP"/>
    </source>
</evidence>
<protein>
    <submittedName>
        <fullName evidence="3">T9SS type A sorting domain-containing protein</fullName>
    </submittedName>
</protein>
<evidence type="ECO:0000313" key="4">
    <source>
        <dbReference type="Proteomes" id="UP001139125"/>
    </source>
</evidence>
<feature type="chain" id="PRO_5040846050" evidence="1">
    <location>
        <begin position="24"/>
        <end position="1217"/>
    </location>
</feature>
<evidence type="ECO:0000259" key="2">
    <source>
        <dbReference type="Pfam" id="PF18962"/>
    </source>
</evidence>
<sequence>MRSIVSFLFILSLSLFLSIPTFAQDFSFTKTKAKIGVAATYTAEVKEQRILHSIRQGETLELEFDGQQYFQTIKKRKKLNFGYTGISGYPLNGKNSYSHLMIKDDKLSGILHFEGTPYRLHHESGAYQFFEISEEVHACGVDQMASASASMGKTTSPGGNYANPVYDLDQFSDTTTVDVLILYTSSAKAWASGPNNSVTNDIDEIFALNENFKEDIIENSALPLKIRYLGYVEIDDPTASSTSDVLSNMADNTYAGSTHTSDTVDIHSLRDQFGADLVALVDSIQDTGGLGYVPDDIGGSPVYSHSVNRVQQLSFGYTLMHEIGHNFGNGHGRTQSSSAADKSGAMFQFSTGHYFEASDGNNYNTVMHYGDSNSSEIPYFSNPRVTYIDSASGTYNGAGAPADNALSMTLTKNWIADYRETVIDPPSLTLTTTSIADTVFPSGVSKRDIIIENTGNSDLEIKLDGEMAYSSSLKMRKTENIKQPLDIFYGFEESEGFDAGSYSAVNDWVTYDDTETFEITTSQAASGSQSLKIPSGSSSLYISSPYFANTSRYSTYNISMKIYSAGSYPRAFLSYYSPNEYRAAGVFLEQNDGYVGFYGNYSGSRYYRYFFSDVQLTNNWADVGIEITTENNGTVNYSYESIERTTTNVGYNIPARLEISLPSTSSYDIYVDDIHITAEDLYGPALTISDDRMTIRPGEKDTMTVTFYGNENDEGNYEGTIYLETNDPNNDSLTIPIDLRIDPNNLYSNGQFAIELTGEEGYRMLSAPTAINLKDFLEPLHTQGATNADVTNGGPNVWTWDETFAGSTNEGWTPVADLDTTIQTGDAFLVYVFDESVYGDSTSRGFPKLLSIEGASSLSTTTLGTGSINQNADGYTLIGNPFPSTVDWDDILANTGSNKLNNPVYAYDVNSGSWKSYSSGVGDLTNGLIKPFQAFFVQSSSTVSNDATLAFDSDDITTGGDFYGKSENLSYARFEVTSNQTGLTNSAYLLFDDGALSGKDPLDAVKMSPLAENYLLLSTMGENDLNFDINALPQFEQELSIPLKIQSNTSGTVQFSLTDTEGLSGVDFILRKGDWEQHIEPGKQIELDISAENSPQKNVFTLQNTGNKDNRYELILSKQQLVSIENPDVPTKFELLQNYPNPFNPSTSIQFGLPSARVVTVSVYNILGQQVALLVNEPMEAGFHTVKFEADQLSSGVYLFRLEAGEFVQTRKMLLMK</sequence>
<dbReference type="Gene3D" id="2.60.40.10">
    <property type="entry name" value="Immunoglobulins"/>
    <property type="match status" value="1"/>
</dbReference>
<dbReference type="Gene3D" id="2.60.40.4070">
    <property type="match status" value="1"/>
</dbReference>
<comment type="caution">
    <text evidence="3">The sequence shown here is derived from an EMBL/GenBank/DDBJ whole genome shotgun (WGS) entry which is preliminary data.</text>
</comment>
<dbReference type="AlphaFoldDB" id="A0A9X2L178"/>
<evidence type="ECO:0000313" key="3">
    <source>
        <dbReference type="EMBL" id="MCP9290436.1"/>
    </source>
</evidence>
<dbReference type="InterPro" id="IPR026444">
    <property type="entry name" value="Secre_tail"/>
</dbReference>
<organism evidence="3 4">
    <name type="scientific">Gracilimonas sediminicola</name>
    <dbReference type="NCBI Taxonomy" id="2952158"/>
    <lineage>
        <taxon>Bacteria</taxon>
        <taxon>Pseudomonadati</taxon>
        <taxon>Balneolota</taxon>
        <taxon>Balneolia</taxon>
        <taxon>Balneolales</taxon>
        <taxon>Balneolaceae</taxon>
        <taxon>Gracilimonas</taxon>
    </lineage>
</organism>
<gene>
    <name evidence="3" type="ORF">NM125_02435</name>
</gene>
<feature type="signal peptide" evidence="1">
    <location>
        <begin position="1"/>
        <end position="23"/>
    </location>
</feature>
<dbReference type="GO" id="GO:0008237">
    <property type="term" value="F:metallopeptidase activity"/>
    <property type="evidence" value="ECO:0007669"/>
    <property type="project" value="InterPro"/>
</dbReference>
<dbReference type="NCBIfam" id="TIGR04183">
    <property type="entry name" value="Por_Secre_tail"/>
    <property type="match status" value="1"/>
</dbReference>
<keyword evidence="4" id="KW-1185">Reference proteome</keyword>
<dbReference type="RefSeq" id="WP_255132515.1">
    <property type="nucleotide sequence ID" value="NZ_JANDBC010000001.1"/>
</dbReference>
<accession>A0A9X2L178</accession>
<dbReference type="Pfam" id="PF13583">
    <property type="entry name" value="Reprolysin_4"/>
    <property type="match status" value="1"/>
</dbReference>
<reference evidence="3" key="1">
    <citation type="submission" date="2022-06" db="EMBL/GenBank/DDBJ databases">
        <title>Gracilimonas sp. CAU 1638 isolated from sea sediment.</title>
        <authorList>
            <person name="Kim W."/>
        </authorList>
    </citation>
    <scope>NUCLEOTIDE SEQUENCE</scope>
    <source>
        <strain evidence="3">CAU 1638</strain>
    </source>
</reference>
<dbReference type="Pfam" id="PF18962">
    <property type="entry name" value="Por_Secre_tail"/>
    <property type="match status" value="1"/>
</dbReference>
<dbReference type="InterPro" id="IPR024079">
    <property type="entry name" value="MetalloPept_cat_dom_sf"/>
</dbReference>
<dbReference type="Proteomes" id="UP001139125">
    <property type="component" value="Unassembled WGS sequence"/>
</dbReference>
<dbReference type="Gene3D" id="3.40.390.10">
    <property type="entry name" value="Collagenase (Catalytic Domain)"/>
    <property type="match status" value="1"/>
</dbReference>
<dbReference type="EMBL" id="JANDBC010000001">
    <property type="protein sequence ID" value="MCP9290436.1"/>
    <property type="molecule type" value="Genomic_DNA"/>
</dbReference>
<dbReference type="InterPro" id="IPR013783">
    <property type="entry name" value="Ig-like_fold"/>
</dbReference>